<accession>A0A087BT89</accession>
<dbReference type="Pfam" id="PF13377">
    <property type="entry name" value="Peripla_BP_3"/>
    <property type="match status" value="1"/>
</dbReference>
<dbReference type="AlphaFoldDB" id="A0A087BT89"/>
<dbReference type="GO" id="GO:0003700">
    <property type="term" value="F:DNA-binding transcription factor activity"/>
    <property type="evidence" value="ECO:0007669"/>
    <property type="project" value="TreeGrafter"/>
</dbReference>
<dbReference type="Gene3D" id="3.40.50.2300">
    <property type="match status" value="2"/>
</dbReference>
<dbReference type="SUPFAM" id="SSF47413">
    <property type="entry name" value="lambda repressor-like DNA-binding domains"/>
    <property type="match status" value="1"/>
</dbReference>
<comment type="caution">
    <text evidence="6">The sequence shown here is derived from an EMBL/GenBank/DDBJ whole genome shotgun (WGS) entry which is preliminary data.</text>
</comment>
<keyword evidence="3" id="KW-0804">Transcription</keyword>
<dbReference type="InterPro" id="IPR046335">
    <property type="entry name" value="LacI/GalR-like_sensor"/>
</dbReference>
<evidence type="ECO:0000259" key="5">
    <source>
        <dbReference type="PROSITE" id="PS50932"/>
    </source>
</evidence>
<dbReference type="PROSITE" id="PS50932">
    <property type="entry name" value="HTH_LACI_2"/>
    <property type="match status" value="1"/>
</dbReference>
<reference evidence="6 7" key="1">
    <citation type="submission" date="2014-03" db="EMBL/GenBank/DDBJ databases">
        <title>Genomics of Bifidobacteria.</title>
        <authorList>
            <person name="Ventura M."/>
            <person name="Milani C."/>
            <person name="Lugli G.A."/>
        </authorList>
    </citation>
    <scope>NUCLEOTIDE SEQUENCE [LARGE SCALE GENOMIC DNA]</scope>
    <source>
        <strain evidence="6 7">LMG 11592</strain>
    </source>
</reference>
<dbReference type="GO" id="GO:0000976">
    <property type="term" value="F:transcription cis-regulatory region binding"/>
    <property type="evidence" value="ECO:0007669"/>
    <property type="project" value="TreeGrafter"/>
</dbReference>
<evidence type="ECO:0000256" key="4">
    <source>
        <dbReference type="SAM" id="MobiDB-lite"/>
    </source>
</evidence>
<dbReference type="eggNOG" id="COG1609">
    <property type="taxonomic scope" value="Bacteria"/>
</dbReference>
<name>A0A087BT89_9BIFI</name>
<dbReference type="InterPro" id="IPR000843">
    <property type="entry name" value="HTH_LacI"/>
</dbReference>
<dbReference type="InterPro" id="IPR010982">
    <property type="entry name" value="Lambda_DNA-bd_dom_sf"/>
</dbReference>
<dbReference type="Proteomes" id="UP000029014">
    <property type="component" value="Unassembled WGS sequence"/>
</dbReference>
<feature type="domain" description="HTH lacI-type" evidence="5">
    <location>
        <begin position="9"/>
        <end position="63"/>
    </location>
</feature>
<organism evidence="6 7">
    <name type="scientific">Bifidobacterium minimum</name>
    <dbReference type="NCBI Taxonomy" id="1693"/>
    <lineage>
        <taxon>Bacteria</taxon>
        <taxon>Bacillati</taxon>
        <taxon>Actinomycetota</taxon>
        <taxon>Actinomycetes</taxon>
        <taxon>Bifidobacteriales</taxon>
        <taxon>Bifidobacteriaceae</taxon>
        <taxon>Bifidobacterium</taxon>
    </lineage>
</organism>
<dbReference type="STRING" id="1693.BMIN_1140"/>
<evidence type="ECO:0000256" key="1">
    <source>
        <dbReference type="ARBA" id="ARBA00023015"/>
    </source>
</evidence>
<protein>
    <submittedName>
        <fullName evidence="6">Periplasmic binding protein/LacI transcriptional regulator</fullName>
    </submittedName>
</protein>
<dbReference type="Gene3D" id="1.10.260.40">
    <property type="entry name" value="lambda repressor-like DNA-binding domains"/>
    <property type="match status" value="1"/>
</dbReference>
<feature type="region of interest" description="Disordered" evidence="4">
    <location>
        <begin position="328"/>
        <end position="349"/>
    </location>
</feature>
<evidence type="ECO:0000313" key="7">
    <source>
        <dbReference type="Proteomes" id="UP000029014"/>
    </source>
</evidence>
<keyword evidence="1" id="KW-0805">Transcription regulation</keyword>
<feature type="compositionally biased region" description="Low complexity" evidence="4">
    <location>
        <begin position="330"/>
        <end position="341"/>
    </location>
</feature>
<dbReference type="CDD" id="cd01392">
    <property type="entry name" value="HTH_LacI"/>
    <property type="match status" value="1"/>
</dbReference>
<evidence type="ECO:0000313" key="6">
    <source>
        <dbReference type="EMBL" id="KFI74239.1"/>
    </source>
</evidence>
<keyword evidence="2" id="KW-0238">DNA-binding</keyword>
<evidence type="ECO:0000256" key="3">
    <source>
        <dbReference type="ARBA" id="ARBA00023163"/>
    </source>
</evidence>
<sequence>MSDASKRKPRVSEFARLAGVSASTVSKVINGRSGVSEETRRAVETVLADYGYSRPLVSTKISQTIELVVEYIESNGTIEMIRHASHWALERGCALTVTQTDSGKRRDECFRGIIDRNPLGVIVQMSDMTDDEESLLRSRNIPIVIVDPVTTIGEDEMGIAIDNWTGGFRATEYLLSLGHRRIGVITGPMGTQSAVARYGGYMAALMKAGIQMDPDLVRAGDYLPEKGYEAACRLLDLADRPTAIFACNDLTAVNVYRAARERRITLGTQLSIVGFDDVYPAQYLMPALTTVNQPFDLVARKAVDMIMSVRNGEAVERHVVLPTSLVVRESTLPPQDSSPLDDPSKDGGN</sequence>
<dbReference type="CDD" id="cd06296">
    <property type="entry name" value="PBP1_CatR-like"/>
    <property type="match status" value="1"/>
</dbReference>
<evidence type="ECO:0000256" key="2">
    <source>
        <dbReference type="ARBA" id="ARBA00023125"/>
    </source>
</evidence>
<proteinExistence type="predicted"/>
<dbReference type="RefSeq" id="WP_022861717.1">
    <property type="nucleotide sequence ID" value="NZ_JGZD01000001.1"/>
</dbReference>
<dbReference type="PANTHER" id="PTHR30146">
    <property type="entry name" value="LACI-RELATED TRANSCRIPTIONAL REPRESSOR"/>
    <property type="match status" value="1"/>
</dbReference>
<dbReference type="PANTHER" id="PTHR30146:SF153">
    <property type="entry name" value="LACTOSE OPERON REPRESSOR"/>
    <property type="match status" value="1"/>
</dbReference>
<dbReference type="Pfam" id="PF00356">
    <property type="entry name" value="LacI"/>
    <property type="match status" value="1"/>
</dbReference>
<dbReference type="SMART" id="SM00354">
    <property type="entry name" value="HTH_LACI"/>
    <property type="match status" value="1"/>
</dbReference>
<gene>
    <name evidence="6" type="ORF">BMIN_1140</name>
</gene>
<keyword evidence="7" id="KW-1185">Reference proteome</keyword>
<dbReference type="EMBL" id="JGZD01000001">
    <property type="protein sequence ID" value="KFI74239.1"/>
    <property type="molecule type" value="Genomic_DNA"/>
</dbReference>
<dbReference type="InterPro" id="IPR028082">
    <property type="entry name" value="Peripla_BP_I"/>
</dbReference>
<dbReference type="SUPFAM" id="SSF53822">
    <property type="entry name" value="Periplasmic binding protein-like I"/>
    <property type="match status" value="1"/>
</dbReference>